<dbReference type="EMBL" id="JZXC01000019">
    <property type="protein sequence ID" value="KKA06214.1"/>
    <property type="molecule type" value="Genomic_DNA"/>
</dbReference>
<proteinExistence type="predicted"/>
<dbReference type="Proteomes" id="UP000033662">
    <property type="component" value="Unassembled WGS sequence"/>
</dbReference>
<evidence type="ECO:0000313" key="2">
    <source>
        <dbReference type="Proteomes" id="UP000033662"/>
    </source>
</evidence>
<dbReference type="PATRIC" id="fig|132476.4.peg.1949"/>
<reference evidence="1 2" key="1">
    <citation type="submission" date="2015-03" db="EMBL/GenBank/DDBJ databases">
        <title>Pseudomonas fluorescens 1855-344 Genome sequencing and assembly.</title>
        <authorList>
            <person name="Eng W.W.H."/>
            <person name="Gan H.M."/>
            <person name="Savka M.A."/>
        </authorList>
    </citation>
    <scope>NUCLEOTIDE SEQUENCE [LARGE SCALE GENOMIC DNA]</scope>
    <source>
        <strain evidence="1 2">1855-344</strain>
    </source>
</reference>
<accession>A0A0F4XJR7</accession>
<comment type="caution">
    <text evidence="1">The sequence shown here is derived from an EMBL/GenBank/DDBJ whole genome shotgun (WGS) entry which is preliminary data.</text>
</comment>
<dbReference type="OrthoDB" id="7031498at2"/>
<evidence type="ECO:0000313" key="1">
    <source>
        <dbReference type="EMBL" id="KKA06214.1"/>
    </source>
</evidence>
<dbReference type="AlphaFoldDB" id="A0A0F4XJR7"/>
<sequence>MLYAMLSLDFSHAETERYDFYKHLQGLGWEKFGTADTVWRREFPGRPTDSTSAMATAGDISEELIAAAEKFRPKEISYVAQIGNHEAFARVVKKKFSQYSVYDA</sequence>
<protein>
    <submittedName>
        <fullName evidence="1">Uncharacterized protein</fullName>
    </submittedName>
</protein>
<gene>
    <name evidence="1" type="ORF">VP02_18865</name>
</gene>
<organism evidence="1 2">
    <name type="scientific">Pseudomonas kilonensis</name>
    <dbReference type="NCBI Taxonomy" id="132476"/>
    <lineage>
        <taxon>Bacteria</taxon>
        <taxon>Pseudomonadati</taxon>
        <taxon>Pseudomonadota</taxon>
        <taxon>Gammaproteobacteria</taxon>
        <taxon>Pseudomonadales</taxon>
        <taxon>Pseudomonadaceae</taxon>
        <taxon>Pseudomonas</taxon>
    </lineage>
</organism>
<name>A0A0F4XJR7_9PSED</name>